<sequence>MSSASRTSIHFFDALQPEEICARCIRQRPCVASGSSGRWWSGVAAAFPEGQAISFINA</sequence>
<dbReference type="Proteomes" id="UP000248916">
    <property type="component" value="Unassembled WGS sequence"/>
</dbReference>
<accession>A0A2W7N8B5</accession>
<organism evidence="1 2">
    <name type="scientific">Palleronia aestuarii</name>
    <dbReference type="NCBI Taxonomy" id="568105"/>
    <lineage>
        <taxon>Bacteria</taxon>
        <taxon>Pseudomonadati</taxon>
        <taxon>Pseudomonadota</taxon>
        <taxon>Alphaproteobacteria</taxon>
        <taxon>Rhodobacterales</taxon>
        <taxon>Roseobacteraceae</taxon>
        <taxon>Palleronia</taxon>
    </lineage>
</organism>
<keyword evidence="2" id="KW-1185">Reference proteome</keyword>
<evidence type="ECO:0000313" key="1">
    <source>
        <dbReference type="EMBL" id="PZX13094.1"/>
    </source>
</evidence>
<evidence type="ECO:0000313" key="2">
    <source>
        <dbReference type="Proteomes" id="UP000248916"/>
    </source>
</evidence>
<reference evidence="1 2" key="1">
    <citation type="submission" date="2018-06" db="EMBL/GenBank/DDBJ databases">
        <title>Genomic Encyclopedia of Archaeal and Bacterial Type Strains, Phase II (KMG-II): from individual species to whole genera.</title>
        <authorList>
            <person name="Goeker M."/>
        </authorList>
    </citation>
    <scope>NUCLEOTIDE SEQUENCE [LARGE SCALE GENOMIC DNA]</scope>
    <source>
        <strain evidence="1 2">DSM 22009</strain>
    </source>
</reference>
<dbReference type="EMBL" id="QKZL01000019">
    <property type="protein sequence ID" value="PZX13094.1"/>
    <property type="molecule type" value="Genomic_DNA"/>
</dbReference>
<dbReference type="RefSeq" id="WP_170133985.1">
    <property type="nucleotide sequence ID" value="NZ_QKZL01000019.1"/>
</dbReference>
<gene>
    <name evidence="1" type="ORF">LX81_03322</name>
</gene>
<proteinExistence type="predicted"/>
<dbReference type="AlphaFoldDB" id="A0A2W7N8B5"/>
<name>A0A2W7N8B5_9RHOB</name>
<comment type="caution">
    <text evidence="1">The sequence shown here is derived from an EMBL/GenBank/DDBJ whole genome shotgun (WGS) entry which is preliminary data.</text>
</comment>
<protein>
    <submittedName>
        <fullName evidence="1">Uncharacterized protein</fullName>
    </submittedName>
</protein>